<dbReference type="EMBL" id="CP058649">
    <property type="protein sequence ID" value="QUI25265.1"/>
    <property type="molecule type" value="Genomic_DNA"/>
</dbReference>
<evidence type="ECO:0000256" key="8">
    <source>
        <dbReference type="ARBA" id="ARBA00023163"/>
    </source>
</evidence>
<reference evidence="13" key="1">
    <citation type="submission" date="2020-07" db="EMBL/GenBank/DDBJ databases">
        <title>Vallitalea pronyensis genome.</title>
        <authorList>
            <person name="Postec A."/>
        </authorList>
    </citation>
    <scope>NUCLEOTIDE SEQUENCE</scope>
    <source>
        <strain evidence="13">FatNI3</strain>
    </source>
</reference>
<dbReference type="GO" id="GO:0005737">
    <property type="term" value="C:cytoplasm"/>
    <property type="evidence" value="ECO:0007669"/>
    <property type="project" value="UniProtKB-SubCell"/>
</dbReference>
<dbReference type="GO" id="GO:0000160">
    <property type="term" value="P:phosphorelay signal transduction system"/>
    <property type="evidence" value="ECO:0007669"/>
    <property type="project" value="UniProtKB-KW"/>
</dbReference>
<evidence type="ECO:0000256" key="6">
    <source>
        <dbReference type="ARBA" id="ARBA00023015"/>
    </source>
</evidence>
<dbReference type="Gene3D" id="3.40.50.2300">
    <property type="match status" value="1"/>
</dbReference>
<dbReference type="KEGG" id="vpy:HZI73_24490"/>
<gene>
    <name evidence="13" type="ORF">HZI73_24490</name>
</gene>
<dbReference type="SUPFAM" id="SSF52172">
    <property type="entry name" value="CheY-like"/>
    <property type="match status" value="1"/>
</dbReference>
<evidence type="ECO:0000256" key="10">
    <source>
        <dbReference type="PROSITE-ProRule" id="PRU00169"/>
    </source>
</evidence>
<dbReference type="SUPFAM" id="SSF46689">
    <property type="entry name" value="Homeodomain-like"/>
    <property type="match status" value="2"/>
</dbReference>
<keyword evidence="5" id="KW-0902">Two-component regulatory system</keyword>
<dbReference type="Proteomes" id="UP000683246">
    <property type="component" value="Chromosome"/>
</dbReference>
<keyword evidence="6" id="KW-0805">Transcription regulation</keyword>
<name>A0A8J8MNV7_9FIRM</name>
<evidence type="ECO:0000313" key="14">
    <source>
        <dbReference type="Proteomes" id="UP000683246"/>
    </source>
</evidence>
<dbReference type="PROSITE" id="PS50110">
    <property type="entry name" value="RESPONSE_REGULATORY"/>
    <property type="match status" value="1"/>
</dbReference>
<dbReference type="InterPro" id="IPR018060">
    <property type="entry name" value="HTH_AraC"/>
</dbReference>
<evidence type="ECO:0000256" key="3">
    <source>
        <dbReference type="ARBA" id="ARBA00022490"/>
    </source>
</evidence>
<dbReference type="CDD" id="cd17536">
    <property type="entry name" value="REC_YesN-like"/>
    <property type="match status" value="1"/>
</dbReference>
<keyword evidence="4 10" id="KW-0597">Phosphoprotein</keyword>
<dbReference type="InterPro" id="IPR051552">
    <property type="entry name" value="HptR"/>
</dbReference>
<protein>
    <recommendedName>
        <fullName evidence="2">Stage 0 sporulation protein A homolog</fullName>
    </recommendedName>
</protein>
<dbReference type="Pfam" id="PF12833">
    <property type="entry name" value="HTH_18"/>
    <property type="match status" value="1"/>
</dbReference>
<comment type="subcellular location">
    <subcellularLocation>
        <location evidence="1">Cytoplasm</location>
    </subcellularLocation>
</comment>
<evidence type="ECO:0000256" key="5">
    <source>
        <dbReference type="ARBA" id="ARBA00023012"/>
    </source>
</evidence>
<dbReference type="InterPro" id="IPR001789">
    <property type="entry name" value="Sig_transdc_resp-reg_receiver"/>
</dbReference>
<evidence type="ECO:0000259" key="11">
    <source>
        <dbReference type="PROSITE" id="PS01124"/>
    </source>
</evidence>
<dbReference type="GO" id="GO:0003700">
    <property type="term" value="F:DNA-binding transcription factor activity"/>
    <property type="evidence" value="ECO:0007669"/>
    <property type="project" value="InterPro"/>
</dbReference>
<dbReference type="InterPro" id="IPR011006">
    <property type="entry name" value="CheY-like_superfamily"/>
</dbReference>
<dbReference type="SMART" id="SM00342">
    <property type="entry name" value="HTH_ARAC"/>
    <property type="match status" value="1"/>
</dbReference>
<dbReference type="PROSITE" id="PS01124">
    <property type="entry name" value="HTH_ARAC_FAMILY_2"/>
    <property type="match status" value="1"/>
</dbReference>
<keyword evidence="8" id="KW-0804">Transcription</keyword>
<dbReference type="AlphaFoldDB" id="A0A8J8MNV7"/>
<dbReference type="PANTHER" id="PTHR42713:SF3">
    <property type="entry name" value="TRANSCRIPTIONAL REGULATORY PROTEIN HPTR"/>
    <property type="match status" value="1"/>
</dbReference>
<keyword evidence="3" id="KW-0963">Cytoplasm</keyword>
<evidence type="ECO:0000256" key="1">
    <source>
        <dbReference type="ARBA" id="ARBA00004496"/>
    </source>
</evidence>
<feature type="domain" description="Response regulatory" evidence="12">
    <location>
        <begin position="3"/>
        <end position="120"/>
    </location>
</feature>
<organism evidence="13 14">
    <name type="scientific">Vallitalea pronyensis</name>
    <dbReference type="NCBI Taxonomy" id="1348613"/>
    <lineage>
        <taxon>Bacteria</taxon>
        <taxon>Bacillati</taxon>
        <taxon>Bacillota</taxon>
        <taxon>Clostridia</taxon>
        <taxon>Lachnospirales</taxon>
        <taxon>Vallitaleaceae</taxon>
        <taxon>Vallitalea</taxon>
    </lineage>
</organism>
<evidence type="ECO:0000256" key="7">
    <source>
        <dbReference type="ARBA" id="ARBA00023125"/>
    </source>
</evidence>
<evidence type="ECO:0000259" key="12">
    <source>
        <dbReference type="PROSITE" id="PS50110"/>
    </source>
</evidence>
<dbReference type="GO" id="GO:0043565">
    <property type="term" value="F:sequence-specific DNA binding"/>
    <property type="evidence" value="ECO:0007669"/>
    <property type="project" value="InterPro"/>
</dbReference>
<dbReference type="RefSeq" id="WP_212695964.1">
    <property type="nucleotide sequence ID" value="NZ_CP058649.1"/>
</dbReference>
<dbReference type="SMART" id="SM00448">
    <property type="entry name" value="REC"/>
    <property type="match status" value="1"/>
</dbReference>
<proteinExistence type="predicted"/>
<keyword evidence="7" id="KW-0238">DNA-binding</keyword>
<evidence type="ECO:0000256" key="2">
    <source>
        <dbReference type="ARBA" id="ARBA00018672"/>
    </source>
</evidence>
<evidence type="ECO:0000313" key="13">
    <source>
        <dbReference type="EMBL" id="QUI25265.1"/>
    </source>
</evidence>
<dbReference type="Pfam" id="PF00072">
    <property type="entry name" value="Response_reg"/>
    <property type="match status" value="1"/>
</dbReference>
<accession>A0A8J8MNV7</accession>
<keyword evidence="14" id="KW-1185">Reference proteome</keyword>
<dbReference type="PANTHER" id="PTHR42713">
    <property type="entry name" value="HISTIDINE KINASE-RELATED"/>
    <property type="match status" value="1"/>
</dbReference>
<comment type="function">
    <text evidence="9">May play the central regulatory role in sporulation. It may be an element of the effector pathway responsible for the activation of sporulation genes in response to nutritional stress. Spo0A may act in concert with spo0H (a sigma factor) to control the expression of some genes that are critical to the sporulation process.</text>
</comment>
<dbReference type="InterPro" id="IPR009057">
    <property type="entry name" value="Homeodomain-like_sf"/>
</dbReference>
<evidence type="ECO:0000256" key="4">
    <source>
        <dbReference type="ARBA" id="ARBA00022553"/>
    </source>
</evidence>
<sequence length="531" mass="61706">MLRLLIVDDEKQIREGLGNTINWKDVGIEHVYTAANGYEAFKVVCDKKPHIIITDIRMPVMDGLELCQLVKEAYPSIKIILLSGYSDFSYAKQGIVIGVNNYFTKPVNIETLLVFVQTLVSDIKREQIEKNTFKQKIFTYLSMNEEQESTAILNQLCLQENIPRHKNRLFCIMVEFDQYENLETDYDKATRLSIKRTIKKVVCETFTEPMHSFHFSSQQDNQLAFYVFCNTYDHVQAFKDEVTHRVEEIRSLVEQEQLSLTFGISKTYSKFNFQKAFLDAKDCLAYKFFMGYGKLIFSESMDQDPFKTHKKITLNHDDIAQGIKALSYEKLIQGVQSLFDAIRTASDADEVKGFLTYLIGAIGNEMKTIYKQMHIIDDMVEGYCSKIKQSETIMDCFNIVETFCIDGLEKSNHNLIHSNNNLIGIALDYMHKNYRDHISIETVSHYIDRNANYFCHLFKKETGVSIQDYINAIRIKQSKQLLKNTSLMAYEIADQVGFSSYKYYYNCFKKNVGLTPTQYRNKTFHADTKYI</sequence>
<feature type="domain" description="HTH araC/xylS-type" evidence="11">
    <location>
        <begin position="424"/>
        <end position="522"/>
    </location>
</feature>
<evidence type="ECO:0000256" key="9">
    <source>
        <dbReference type="ARBA" id="ARBA00024867"/>
    </source>
</evidence>
<feature type="modified residue" description="4-aspartylphosphate" evidence="10">
    <location>
        <position position="55"/>
    </location>
</feature>
<dbReference type="Gene3D" id="1.10.10.60">
    <property type="entry name" value="Homeodomain-like"/>
    <property type="match status" value="2"/>
</dbReference>